<sequence length="80" mass="9553">MGRKAGIMRVNPKKFFRNQSPCLNEMMTFLACLKKYNFEDEYCMKEKDALNACVELQARMGKPRFTLNYHLQRLAKVMRR</sequence>
<accession>A0ACC2BFW3</accession>
<name>A0ACC2BFW3_DIPCM</name>
<comment type="caution">
    <text evidence="1">The sequence shown here is derived from an EMBL/GenBank/DDBJ whole genome shotgun (WGS) entry which is preliminary data.</text>
</comment>
<proteinExistence type="predicted"/>
<dbReference type="Proteomes" id="UP001162992">
    <property type="component" value="Chromosome 15"/>
</dbReference>
<organism evidence="1 2">
    <name type="scientific">Diphasiastrum complanatum</name>
    <name type="common">Issler's clubmoss</name>
    <name type="synonym">Lycopodium complanatum</name>
    <dbReference type="NCBI Taxonomy" id="34168"/>
    <lineage>
        <taxon>Eukaryota</taxon>
        <taxon>Viridiplantae</taxon>
        <taxon>Streptophyta</taxon>
        <taxon>Embryophyta</taxon>
        <taxon>Tracheophyta</taxon>
        <taxon>Lycopodiopsida</taxon>
        <taxon>Lycopodiales</taxon>
        <taxon>Lycopodiaceae</taxon>
        <taxon>Lycopodioideae</taxon>
        <taxon>Diphasiastrum</taxon>
    </lineage>
</organism>
<reference evidence="2" key="1">
    <citation type="journal article" date="2024" name="Proc. Natl. Acad. Sci. U.S.A.">
        <title>Extraordinary preservation of gene collinearity over three hundred million years revealed in homosporous lycophytes.</title>
        <authorList>
            <person name="Li C."/>
            <person name="Wickell D."/>
            <person name="Kuo L.Y."/>
            <person name="Chen X."/>
            <person name="Nie B."/>
            <person name="Liao X."/>
            <person name="Peng D."/>
            <person name="Ji J."/>
            <person name="Jenkins J."/>
            <person name="Williams M."/>
            <person name="Shu S."/>
            <person name="Plott C."/>
            <person name="Barry K."/>
            <person name="Rajasekar S."/>
            <person name="Grimwood J."/>
            <person name="Han X."/>
            <person name="Sun S."/>
            <person name="Hou Z."/>
            <person name="He W."/>
            <person name="Dai G."/>
            <person name="Sun C."/>
            <person name="Schmutz J."/>
            <person name="Leebens-Mack J.H."/>
            <person name="Li F.W."/>
            <person name="Wang L."/>
        </authorList>
    </citation>
    <scope>NUCLEOTIDE SEQUENCE [LARGE SCALE GENOMIC DNA]</scope>
    <source>
        <strain evidence="2">cv. PW_Plant_1</strain>
    </source>
</reference>
<keyword evidence="2" id="KW-1185">Reference proteome</keyword>
<evidence type="ECO:0000313" key="1">
    <source>
        <dbReference type="EMBL" id="KAJ7528610.1"/>
    </source>
</evidence>
<evidence type="ECO:0000313" key="2">
    <source>
        <dbReference type="Proteomes" id="UP001162992"/>
    </source>
</evidence>
<protein>
    <submittedName>
        <fullName evidence="1">Uncharacterized protein</fullName>
    </submittedName>
</protein>
<dbReference type="EMBL" id="CM055106">
    <property type="protein sequence ID" value="KAJ7528610.1"/>
    <property type="molecule type" value="Genomic_DNA"/>
</dbReference>
<gene>
    <name evidence="1" type="ORF">O6H91_15G010600</name>
</gene>